<dbReference type="Gene3D" id="2.160.20.10">
    <property type="entry name" value="Single-stranded right-handed beta-helix, Pectin lyase-like"/>
    <property type="match status" value="1"/>
</dbReference>
<dbReference type="Proteomes" id="UP000290289">
    <property type="component" value="Chromosome 4"/>
</dbReference>
<keyword evidence="4" id="KW-1185">Reference proteome</keyword>
<comment type="subcellular location">
    <subcellularLocation>
        <location evidence="1">Secreted</location>
        <location evidence="1">Cell wall</location>
    </subcellularLocation>
</comment>
<protein>
    <submittedName>
        <fullName evidence="3">Uncharacterized protein</fullName>
    </submittedName>
</protein>
<dbReference type="AlphaFoldDB" id="A0A498K3H6"/>
<dbReference type="InterPro" id="IPR011050">
    <property type="entry name" value="Pectin_lyase_fold/virulence"/>
</dbReference>
<gene>
    <name evidence="3" type="ORF">DVH24_000739</name>
</gene>
<dbReference type="EMBL" id="RDQH01000330">
    <property type="protein sequence ID" value="RXI00505.1"/>
    <property type="molecule type" value="Genomic_DNA"/>
</dbReference>
<accession>A0A498K3H6</accession>
<keyword evidence="2" id="KW-0134">Cell wall</keyword>
<evidence type="ECO:0000256" key="1">
    <source>
        <dbReference type="ARBA" id="ARBA00004191"/>
    </source>
</evidence>
<proteinExistence type="predicted"/>
<reference evidence="3 4" key="1">
    <citation type="submission" date="2018-10" db="EMBL/GenBank/DDBJ databases">
        <title>A high-quality apple genome assembly.</title>
        <authorList>
            <person name="Hu J."/>
        </authorList>
    </citation>
    <scope>NUCLEOTIDE SEQUENCE [LARGE SCALE GENOMIC DNA]</scope>
    <source>
        <strain evidence="4">cv. HFTH1</strain>
        <tissue evidence="3">Young leaf</tissue>
    </source>
</reference>
<keyword evidence="2" id="KW-0964">Secreted</keyword>
<name>A0A498K3H6_MALDO</name>
<dbReference type="InterPro" id="IPR012334">
    <property type="entry name" value="Pectin_lyas_fold"/>
</dbReference>
<dbReference type="STRING" id="3750.A0A498K3H6"/>
<evidence type="ECO:0000313" key="4">
    <source>
        <dbReference type="Proteomes" id="UP000290289"/>
    </source>
</evidence>
<evidence type="ECO:0000313" key="3">
    <source>
        <dbReference type="EMBL" id="RXI00505.1"/>
    </source>
</evidence>
<organism evidence="3 4">
    <name type="scientific">Malus domestica</name>
    <name type="common">Apple</name>
    <name type="synonym">Pyrus malus</name>
    <dbReference type="NCBI Taxonomy" id="3750"/>
    <lineage>
        <taxon>Eukaryota</taxon>
        <taxon>Viridiplantae</taxon>
        <taxon>Streptophyta</taxon>
        <taxon>Embryophyta</taxon>
        <taxon>Tracheophyta</taxon>
        <taxon>Spermatophyta</taxon>
        <taxon>Magnoliopsida</taxon>
        <taxon>eudicotyledons</taxon>
        <taxon>Gunneridae</taxon>
        <taxon>Pentapetalae</taxon>
        <taxon>rosids</taxon>
        <taxon>fabids</taxon>
        <taxon>Rosales</taxon>
        <taxon>Rosaceae</taxon>
        <taxon>Amygdaloideae</taxon>
        <taxon>Maleae</taxon>
        <taxon>Malus</taxon>
    </lineage>
</organism>
<dbReference type="SUPFAM" id="SSF51126">
    <property type="entry name" value="Pectin lyase-like"/>
    <property type="match status" value="1"/>
</dbReference>
<evidence type="ECO:0000256" key="2">
    <source>
        <dbReference type="ARBA" id="ARBA00022512"/>
    </source>
</evidence>
<sequence length="117" mass="13115">MNLAVIELIFSAEKLSQCKEIELGRSVDCGWFKEGGETELLAKENGGHCSGLGGWKELEEVSEFEAERGELDSDDISLFSAHKIWIDHCSFSFCADGLIDAIMRYQNHDFQQLLCPP</sequence>
<comment type="caution">
    <text evidence="3">The sequence shown here is derived from an EMBL/GenBank/DDBJ whole genome shotgun (WGS) entry which is preliminary data.</text>
</comment>